<dbReference type="Pfam" id="PF14322">
    <property type="entry name" value="SusD-like_3"/>
    <property type="match status" value="1"/>
</dbReference>
<evidence type="ECO:0000256" key="3">
    <source>
        <dbReference type="ARBA" id="ARBA00022729"/>
    </source>
</evidence>
<dbReference type="Proteomes" id="UP000260814">
    <property type="component" value="Unassembled WGS sequence"/>
</dbReference>
<keyword evidence="5" id="KW-0998">Cell outer membrane</keyword>
<dbReference type="InterPro" id="IPR012944">
    <property type="entry name" value="SusD_RagB_dom"/>
</dbReference>
<dbReference type="AlphaFoldDB" id="A0A3E4Z933"/>
<evidence type="ECO:0000256" key="4">
    <source>
        <dbReference type="ARBA" id="ARBA00023136"/>
    </source>
</evidence>
<organism evidence="8 10">
    <name type="scientific">Phocaeicola plebeius</name>
    <dbReference type="NCBI Taxonomy" id="310297"/>
    <lineage>
        <taxon>Bacteria</taxon>
        <taxon>Pseudomonadati</taxon>
        <taxon>Bacteroidota</taxon>
        <taxon>Bacteroidia</taxon>
        <taxon>Bacteroidales</taxon>
        <taxon>Bacteroidaceae</taxon>
        <taxon>Phocaeicola</taxon>
    </lineage>
</organism>
<sequence length="550" mass="62802">MSSCADFLEEENRSNINAQEYFVEKDGFESLVNAAYASLRTVWKNEPWLFCLGVDIYTRGESELISGSYGNRDVYSRELNEYGSLKADNEFVGNFYSNVYYAIQTCNTAISKSESVVGLSENVRKQRVAELRFLRAYYYYLLVEQFGRIAIVTDEIETPMLSFPQKSEQEVYKFILDELDTIDDNILPEVQSDYGRITQGAVKHLQALVYLTRGYKDFASSDDFSKAAALCDEIINGTTYELQPTFADVFKTGNEKNNEIIFSVQYDASSLGGQYNGNGQQNLFGFELWTKVVSGFEQGNTTYGWKKNQFMCTPFLFSLFDTSIDSRYDATFKSEFYATVADPSIGLKVGDLRVYFPKYDQTFTDADKAELLTEHPNAIVVTKDRWKQDIENVGGTGMCPMVWKFYDPNATWPSNNTNYTSTKDIFLFRLADTYLMAAEAYYQAGEPDLAAKRLTTVRQRAAIPGHKDEMVVASSDVNIDFILDERARELVGEYKRWMDLKRTGKLIERTLAHNNLAARENKMDEHILVRPIPQSVIDQTEGEISQNDKY</sequence>
<keyword evidence="4" id="KW-0472">Membrane</keyword>
<dbReference type="InterPro" id="IPR033985">
    <property type="entry name" value="SusD-like_N"/>
</dbReference>
<protein>
    <submittedName>
        <fullName evidence="8">RagB/SusD family nutrient uptake outer membrane protein</fullName>
    </submittedName>
</protein>
<reference evidence="10 11" key="1">
    <citation type="submission" date="2018-08" db="EMBL/GenBank/DDBJ databases">
        <title>A genome reference for cultivated species of the human gut microbiota.</title>
        <authorList>
            <person name="Zou Y."/>
            <person name="Xue W."/>
            <person name="Luo G."/>
        </authorList>
    </citation>
    <scope>NUCLEOTIDE SEQUENCE [LARGE SCALE GENOMIC DNA]</scope>
    <source>
        <strain evidence="9 11">AM23-23</strain>
        <strain evidence="8 10">OM06-2</strain>
    </source>
</reference>
<dbReference type="Gene3D" id="1.25.40.390">
    <property type="match status" value="1"/>
</dbReference>
<feature type="domain" description="SusD-like N-terminal" evidence="7">
    <location>
        <begin position="6"/>
        <end position="211"/>
    </location>
</feature>
<proteinExistence type="inferred from homology"/>
<evidence type="ECO:0000256" key="5">
    <source>
        <dbReference type="ARBA" id="ARBA00023237"/>
    </source>
</evidence>
<evidence type="ECO:0000256" key="2">
    <source>
        <dbReference type="ARBA" id="ARBA00006275"/>
    </source>
</evidence>
<dbReference type="InterPro" id="IPR011990">
    <property type="entry name" value="TPR-like_helical_dom_sf"/>
</dbReference>
<dbReference type="SUPFAM" id="SSF48452">
    <property type="entry name" value="TPR-like"/>
    <property type="match status" value="1"/>
</dbReference>
<dbReference type="Pfam" id="PF07980">
    <property type="entry name" value="SusD_RagB"/>
    <property type="match status" value="1"/>
</dbReference>
<feature type="domain" description="RagB/SusD" evidence="6">
    <location>
        <begin position="258"/>
        <end position="550"/>
    </location>
</feature>
<evidence type="ECO:0000259" key="7">
    <source>
        <dbReference type="Pfam" id="PF14322"/>
    </source>
</evidence>
<comment type="similarity">
    <text evidence="2">Belongs to the SusD family.</text>
</comment>
<evidence type="ECO:0000313" key="10">
    <source>
        <dbReference type="Proteomes" id="UP000260814"/>
    </source>
</evidence>
<name>A0A3E4Z933_9BACT</name>
<evidence type="ECO:0000313" key="8">
    <source>
        <dbReference type="EMBL" id="RGM91589.1"/>
    </source>
</evidence>
<dbReference type="Proteomes" id="UP000283485">
    <property type="component" value="Unassembled WGS sequence"/>
</dbReference>
<evidence type="ECO:0000313" key="9">
    <source>
        <dbReference type="EMBL" id="RHF86517.1"/>
    </source>
</evidence>
<comment type="subcellular location">
    <subcellularLocation>
        <location evidence="1">Cell outer membrane</location>
    </subcellularLocation>
</comment>
<evidence type="ECO:0000259" key="6">
    <source>
        <dbReference type="Pfam" id="PF07980"/>
    </source>
</evidence>
<comment type="caution">
    <text evidence="8">The sequence shown here is derived from an EMBL/GenBank/DDBJ whole genome shotgun (WGS) entry which is preliminary data.</text>
</comment>
<evidence type="ECO:0000256" key="1">
    <source>
        <dbReference type="ARBA" id="ARBA00004442"/>
    </source>
</evidence>
<dbReference type="GO" id="GO:0009279">
    <property type="term" value="C:cell outer membrane"/>
    <property type="evidence" value="ECO:0007669"/>
    <property type="project" value="UniProtKB-SubCell"/>
</dbReference>
<evidence type="ECO:0000313" key="11">
    <source>
        <dbReference type="Proteomes" id="UP000283485"/>
    </source>
</evidence>
<gene>
    <name evidence="9" type="ORF">DW653_14855</name>
    <name evidence="8" type="ORF">DXB87_07595</name>
</gene>
<keyword evidence="3" id="KW-0732">Signal</keyword>
<dbReference type="EMBL" id="QSTW01000007">
    <property type="protein sequence ID" value="RGM91589.1"/>
    <property type="molecule type" value="Genomic_DNA"/>
</dbReference>
<dbReference type="EMBL" id="QRHQ01000042">
    <property type="protein sequence ID" value="RHF86517.1"/>
    <property type="molecule type" value="Genomic_DNA"/>
</dbReference>
<accession>A0A3E4Z933</accession>